<dbReference type="KEGG" id="dpte:113788682"/>
<evidence type="ECO:0000256" key="3">
    <source>
        <dbReference type="ARBA" id="ARBA00005041"/>
    </source>
</evidence>
<evidence type="ECO:0000256" key="1">
    <source>
        <dbReference type="ARBA" id="ARBA00000952"/>
    </source>
</evidence>
<evidence type="ECO:0000256" key="4">
    <source>
        <dbReference type="ARBA" id="ARBA00009892"/>
    </source>
</evidence>
<dbReference type="InterPro" id="IPR002773">
    <property type="entry name" value="Deoxyhypusine_synthase"/>
</dbReference>
<evidence type="ECO:0000256" key="8">
    <source>
        <dbReference type="ARBA" id="ARBA00023256"/>
    </source>
</evidence>
<dbReference type="NCBIfam" id="TIGR00321">
    <property type="entry name" value="dhys"/>
    <property type="match status" value="1"/>
</dbReference>
<reference evidence="10" key="1">
    <citation type="submission" date="2025-08" db="UniProtKB">
        <authorList>
            <consortium name="RefSeq"/>
        </authorList>
    </citation>
    <scope>IDENTIFICATION</scope>
    <source>
        <strain evidence="10">Airmid</strain>
    </source>
</reference>
<evidence type="ECO:0000256" key="6">
    <source>
        <dbReference type="ARBA" id="ARBA00022679"/>
    </source>
</evidence>
<evidence type="ECO:0000256" key="2">
    <source>
        <dbReference type="ARBA" id="ARBA00001911"/>
    </source>
</evidence>
<protein>
    <recommendedName>
        <fullName evidence="5">deoxyhypusine synthase</fullName>
        <ecNumber evidence="5">2.5.1.46</ecNumber>
    </recommendedName>
</protein>
<accession>A0A6P6XME4</accession>
<comment type="catalytic activity">
    <reaction evidence="1">
        <text>[eIF5A protein]-L-lysine + spermidine = [eIF5A protein]-deoxyhypusine + propane-1,3-diamine</text>
        <dbReference type="Rhea" id="RHEA:33299"/>
        <dbReference type="Rhea" id="RHEA-COMP:10143"/>
        <dbReference type="Rhea" id="RHEA-COMP:10144"/>
        <dbReference type="ChEBI" id="CHEBI:29969"/>
        <dbReference type="ChEBI" id="CHEBI:57484"/>
        <dbReference type="ChEBI" id="CHEBI:57834"/>
        <dbReference type="ChEBI" id="CHEBI:82657"/>
        <dbReference type="EC" id="2.5.1.46"/>
    </reaction>
</comment>
<gene>
    <name evidence="10" type="primary">LOC113788682</name>
</gene>
<evidence type="ECO:0000313" key="9">
    <source>
        <dbReference type="Proteomes" id="UP000515146"/>
    </source>
</evidence>
<comment type="cofactor">
    <cofactor evidence="2">
        <name>NAD(+)</name>
        <dbReference type="ChEBI" id="CHEBI:57540"/>
    </cofactor>
</comment>
<dbReference type="Gene3D" id="3.40.910.10">
    <property type="entry name" value="Deoxyhypusine synthase"/>
    <property type="match status" value="1"/>
</dbReference>
<dbReference type="InterPro" id="IPR036982">
    <property type="entry name" value="Deoxyhypusine_synthase_sf"/>
</dbReference>
<proteinExistence type="inferred from homology"/>
<keyword evidence="6" id="KW-0808">Transferase</keyword>
<dbReference type="SUPFAM" id="SSF52467">
    <property type="entry name" value="DHS-like NAD/FAD-binding domain"/>
    <property type="match status" value="1"/>
</dbReference>
<dbReference type="FunFam" id="3.40.910.10:FF:000001">
    <property type="entry name" value="Probable deoxyhypusine synthase"/>
    <property type="match status" value="1"/>
</dbReference>
<comment type="similarity">
    <text evidence="4">Belongs to the deoxyhypusine synthase family.</text>
</comment>
<organism evidence="9 10">
    <name type="scientific">Dermatophagoides pteronyssinus</name>
    <name type="common">European house dust mite</name>
    <dbReference type="NCBI Taxonomy" id="6956"/>
    <lineage>
        <taxon>Eukaryota</taxon>
        <taxon>Metazoa</taxon>
        <taxon>Ecdysozoa</taxon>
        <taxon>Arthropoda</taxon>
        <taxon>Chelicerata</taxon>
        <taxon>Arachnida</taxon>
        <taxon>Acari</taxon>
        <taxon>Acariformes</taxon>
        <taxon>Sarcoptiformes</taxon>
        <taxon>Astigmata</taxon>
        <taxon>Psoroptidia</taxon>
        <taxon>Analgoidea</taxon>
        <taxon>Pyroglyphidae</taxon>
        <taxon>Dermatophagoidinae</taxon>
        <taxon>Dermatophagoides</taxon>
    </lineage>
</organism>
<dbReference type="InParanoid" id="A0A6P6XME4"/>
<comment type="pathway">
    <text evidence="3">Protein modification; eIF5A hypusination.</text>
</comment>
<keyword evidence="7" id="KW-0520">NAD</keyword>
<evidence type="ECO:0000256" key="5">
    <source>
        <dbReference type="ARBA" id="ARBA00012683"/>
    </source>
</evidence>
<dbReference type="Proteomes" id="UP000515146">
    <property type="component" value="Unplaced"/>
</dbReference>
<dbReference type="EC" id="2.5.1.46" evidence="5"/>
<dbReference type="OrthoDB" id="294378at2759"/>
<dbReference type="OMA" id="HKFHGAN"/>
<keyword evidence="9" id="KW-1185">Reference proteome</keyword>
<keyword evidence="8" id="KW-0386">Hypusine biosynthesis</keyword>
<dbReference type="RefSeq" id="XP_027193948.1">
    <property type="nucleotide sequence ID" value="XM_027338147.1"/>
</dbReference>
<dbReference type="GO" id="GO:0034038">
    <property type="term" value="F:deoxyhypusine synthase activity"/>
    <property type="evidence" value="ECO:0007669"/>
    <property type="project" value="UniProtKB-EC"/>
</dbReference>
<dbReference type="InterPro" id="IPR029035">
    <property type="entry name" value="DHS-like_NAD/FAD-binding_dom"/>
</dbReference>
<evidence type="ECO:0000313" key="10">
    <source>
        <dbReference type="RefSeq" id="XP_027193948.1"/>
    </source>
</evidence>
<dbReference type="GO" id="GO:0005737">
    <property type="term" value="C:cytoplasm"/>
    <property type="evidence" value="ECO:0007669"/>
    <property type="project" value="TreeGrafter"/>
</dbReference>
<name>A0A6P6XME4_DERPT</name>
<dbReference type="AlphaFoldDB" id="A0A6P6XME4"/>
<evidence type="ECO:0000256" key="7">
    <source>
        <dbReference type="ARBA" id="ARBA00023027"/>
    </source>
</evidence>
<dbReference type="Pfam" id="PF01916">
    <property type="entry name" value="DS"/>
    <property type="match status" value="1"/>
</dbReference>
<sequence>MCHSKPVSESAKLVSMKRFNENSTISEVLDSYQYFGFQATNVGKAAKILKQMYEWRLSSEPLTKEEEEELVDMQNNDGTIFSWASPEIRPVTRATIFLSFTSNMISCGLRDTFVYLAKQNLVDCIVTTAGGIEEDFIRCFGKFVVGDFHKIKGPKLRADGWNRIGNIYVPNENYVKFESWLLPILDFMLEQQIKLNYNWTPSKMIALMGKIINDESSLYYWCYKNKIPVFCPAITDGSLGDCLYFHYKNKDTKLKIDTIEDIIFMNETARTAKKSGIIILGGGLPKHHVCNANLMKNGADFAVYINTGQEFDGCDSGASPDEAISWGKINSEAQYVKVNSDASIVFPLLLCGVIKNYTDFKKSAIRTSPYYTNYYPNVDIFNLELNH</sequence>
<dbReference type="PANTHER" id="PTHR11703:SF0">
    <property type="entry name" value="DEOXYHYPUSINE SYNTHASE"/>
    <property type="match status" value="1"/>
</dbReference>
<dbReference type="PANTHER" id="PTHR11703">
    <property type="entry name" value="DEOXYHYPUSINE SYNTHASE"/>
    <property type="match status" value="1"/>
</dbReference>